<keyword evidence="3" id="KW-1185">Reference proteome</keyword>
<evidence type="ECO:0000313" key="3">
    <source>
        <dbReference type="Proteomes" id="UP001597357"/>
    </source>
</evidence>
<keyword evidence="1" id="KW-0812">Transmembrane</keyword>
<evidence type="ECO:0000313" key="2">
    <source>
        <dbReference type="EMBL" id="MFD2698140.1"/>
    </source>
</evidence>
<dbReference type="EMBL" id="JBHULZ010000041">
    <property type="protein sequence ID" value="MFD2698140.1"/>
    <property type="molecule type" value="Genomic_DNA"/>
</dbReference>
<name>A0ABW5SER2_9FLAO</name>
<dbReference type="Proteomes" id="UP001597357">
    <property type="component" value="Unassembled WGS sequence"/>
</dbReference>
<dbReference type="RefSeq" id="WP_379047210.1">
    <property type="nucleotide sequence ID" value="NZ_JBHULZ010000041.1"/>
</dbReference>
<dbReference type="InterPro" id="IPR009937">
    <property type="entry name" value="Phage_holin_3_6"/>
</dbReference>
<organism evidence="2 3">
    <name type="scientific">Mesonia sediminis</name>
    <dbReference type="NCBI Taxonomy" id="1703946"/>
    <lineage>
        <taxon>Bacteria</taxon>
        <taxon>Pseudomonadati</taxon>
        <taxon>Bacteroidota</taxon>
        <taxon>Flavobacteriia</taxon>
        <taxon>Flavobacteriales</taxon>
        <taxon>Flavobacteriaceae</taxon>
        <taxon>Mesonia</taxon>
    </lineage>
</organism>
<comment type="caution">
    <text evidence="2">The sequence shown here is derived from an EMBL/GenBank/DDBJ whole genome shotgun (WGS) entry which is preliminary data.</text>
</comment>
<protein>
    <submittedName>
        <fullName evidence="2">Phage holin family protein</fullName>
    </submittedName>
</protein>
<proteinExistence type="predicted"/>
<gene>
    <name evidence="2" type="ORF">ACFSQ0_09075</name>
</gene>
<accession>A0ABW5SER2</accession>
<evidence type="ECO:0000256" key="1">
    <source>
        <dbReference type="SAM" id="Phobius"/>
    </source>
</evidence>
<dbReference type="Pfam" id="PF07332">
    <property type="entry name" value="Phage_holin_3_6"/>
    <property type="match status" value="1"/>
</dbReference>
<keyword evidence="1" id="KW-0472">Membrane</keyword>
<sequence length="139" mass="15736">MGVNHLSDHINELNENIKNYIESQIAYYKLDIFKKMSRTSAMLVKLLVVGGIGLLFLSFFSVAIAILIGESIGALSLGYFIVAAFYALVVLYFLTLGKNFFDKLILQKLSKEFFNDDNLKQTVDQALEKELSQTKEKEL</sequence>
<reference evidence="3" key="1">
    <citation type="journal article" date="2019" name="Int. J. Syst. Evol. Microbiol.">
        <title>The Global Catalogue of Microorganisms (GCM) 10K type strain sequencing project: providing services to taxonomists for standard genome sequencing and annotation.</title>
        <authorList>
            <consortium name="The Broad Institute Genomics Platform"/>
            <consortium name="The Broad Institute Genome Sequencing Center for Infectious Disease"/>
            <person name="Wu L."/>
            <person name="Ma J."/>
        </authorList>
    </citation>
    <scope>NUCLEOTIDE SEQUENCE [LARGE SCALE GENOMIC DNA]</scope>
    <source>
        <strain evidence="3">KCTC 42255</strain>
    </source>
</reference>
<keyword evidence="1" id="KW-1133">Transmembrane helix</keyword>
<feature type="transmembrane region" description="Helical" evidence="1">
    <location>
        <begin position="74"/>
        <end position="94"/>
    </location>
</feature>
<feature type="transmembrane region" description="Helical" evidence="1">
    <location>
        <begin position="43"/>
        <end position="68"/>
    </location>
</feature>